<sequence>MQTVEVTARVWDRILALRQGRGCACCGRWSAGERAALSLYAPLARRDLGPVTVAQIGQSLDGRIATVSGDARDISGADGLAHLHRMRALVDGVLIGARTALHDRPRLTVRMCKGANPARILLDPRGRVPDDLEIFREDGARRIVVQAVDRPRPSGVEVIHLPEGDGWFAPGDILAALQMRGIGSLLVEGGGITIGRFLEAGLLTRLQVAISPLLIGAGPASLTLRSPVARLADAIRPETRSYGLGPEVVFDCALSPEAVAAWAPIHAAPVVAAGGI</sequence>
<evidence type="ECO:0000259" key="4">
    <source>
        <dbReference type="Pfam" id="PF01872"/>
    </source>
</evidence>
<gene>
    <name evidence="5" type="ORF">QF092_10620</name>
</gene>
<keyword evidence="6" id="KW-1185">Reference proteome</keyword>
<accession>A0ABY8Q262</accession>
<evidence type="ECO:0000313" key="6">
    <source>
        <dbReference type="Proteomes" id="UP001230978"/>
    </source>
</evidence>
<dbReference type="InterPro" id="IPR024072">
    <property type="entry name" value="DHFR-like_dom_sf"/>
</dbReference>
<name>A0ABY8Q262_9RHOB</name>
<dbReference type="Proteomes" id="UP001230978">
    <property type="component" value="Chromosome"/>
</dbReference>
<evidence type="ECO:0000313" key="5">
    <source>
        <dbReference type="EMBL" id="WGV14749.1"/>
    </source>
</evidence>
<dbReference type="Gene3D" id="3.40.430.10">
    <property type="entry name" value="Dihydrofolate Reductase, subunit A"/>
    <property type="match status" value="1"/>
</dbReference>
<dbReference type="RefSeq" id="WP_281463876.1">
    <property type="nucleotide sequence ID" value="NZ_CP124535.1"/>
</dbReference>
<keyword evidence="2" id="KW-0521">NADP</keyword>
<dbReference type="InterPro" id="IPR002734">
    <property type="entry name" value="RibDG_C"/>
</dbReference>
<dbReference type="EMBL" id="CP124535">
    <property type="protein sequence ID" value="WGV14749.1"/>
    <property type="molecule type" value="Genomic_DNA"/>
</dbReference>
<dbReference type="Pfam" id="PF01872">
    <property type="entry name" value="RibD_C"/>
    <property type="match status" value="1"/>
</dbReference>
<proteinExistence type="predicted"/>
<dbReference type="InterPro" id="IPR050765">
    <property type="entry name" value="Riboflavin_Biosynth_HTPR"/>
</dbReference>
<dbReference type="PANTHER" id="PTHR38011">
    <property type="entry name" value="DIHYDROFOLATE REDUCTASE FAMILY PROTEIN (AFU_ORTHOLOGUE AFUA_8G06820)"/>
    <property type="match status" value="1"/>
</dbReference>
<dbReference type="SUPFAM" id="SSF53597">
    <property type="entry name" value="Dihydrofolate reductase-like"/>
    <property type="match status" value="1"/>
</dbReference>
<reference evidence="5 6" key="1">
    <citation type="submission" date="2023-04" db="EMBL/GenBank/DDBJ databases">
        <title>YMD61, complete Genome.</title>
        <authorList>
            <person name="Zhang J."/>
        </authorList>
    </citation>
    <scope>NUCLEOTIDE SEQUENCE [LARGE SCALE GENOMIC DNA]</scope>
    <source>
        <strain evidence="5 6">YMD61</strain>
    </source>
</reference>
<feature type="domain" description="Bacterial bifunctional deaminase-reductase C-terminal" evidence="4">
    <location>
        <begin position="53"/>
        <end position="221"/>
    </location>
</feature>
<organism evidence="5 6">
    <name type="scientific">Fuscovulum ytuae</name>
    <dbReference type="NCBI Taxonomy" id="3042299"/>
    <lineage>
        <taxon>Bacteria</taxon>
        <taxon>Pseudomonadati</taxon>
        <taxon>Pseudomonadota</taxon>
        <taxon>Alphaproteobacteria</taxon>
        <taxon>Rhodobacterales</taxon>
        <taxon>Paracoccaceae</taxon>
        <taxon>Fuscovulum</taxon>
    </lineage>
</organism>
<dbReference type="PANTHER" id="PTHR38011:SF7">
    <property type="entry name" value="2,5-DIAMINO-6-RIBOSYLAMINO-4(3H)-PYRIMIDINONE 5'-PHOSPHATE REDUCTASE"/>
    <property type="match status" value="1"/>
</dbReference>
<evidence type="ECO:0000256" key="3">
    <source>
        <dbReference type="ARBA" id="ARBA00023002"/>
    </source>
</evidence>
<evidence type="ECO:0000256" key="2">
    <source>
        <dbReference type="ARBA" id="ARBA00022857"/>
    </source>
</evidence>
<evidence type="ECO:0000256" key="1">
    <source>
        <dbReference type="ARBA" id="ARBA00005104"/>
    </source>
</evidence>
<comment type="pathway">
    <text evidence="1">Cofactor biosynthesis; riboflavin biosynthesis.</text>
</comment>
<keyword evidence="3" id="KW-0560">Oxidoreductase</keyword>
<protein>
    <submittedName>
        <fullName evidence="5">RibD family protein</fullName>
    </submittedName>
</protein>